<evidence type="ECO:0008006" key="3">
    <source>
        <dbReference type="Google" id="ProtNLM"/>
    </source>
</evidence>
<dbReference type="RefSeq" id="WP_071757981.1">
    <property type="nucleotide sequence ID" value="NZ_CBCSIO010000050.1"/>
</dbReference>
<evidence type="ECO:0000313" key="2">
    <source>
        <dbReference type="Proteomes" id="UP000181873"/>
    </source>
</evidence>
<name>A0A1J9TH23_9BACI</name>
<dbReference type="Proteomes" id="UP000181873">
    <property type="component" value="Unassembled WGS sequence"/>
</dbReference>
<organism evidence="1 2">
    <name type="scientific">Bacillus albus</name>
    <dbReference type="NCBI Taxonomy" id="2026189"/>
    <lineage>
        <taxon>Bacteria</taxon>
        <taxon>Bacillati</taxon>
        <taxon>Bacillota</taxon>
        <taxon>Bacilli</taxon>
        <taxon>Bacillales</taxon>
        <taxon>Bacillaceae</taxon>
        <taxon>Bacillus</taxon>
        <taxon>Bacillus cereus group</taxon>
    </lineage>
</organism>
<comment type="caution">
    <text evidence="1">The sequence shown here is derived from an EMBL/GenBank/DDBJ whole genome shotgun (WGS) entry which is preliminary data.</text>
</comment>
<protein>
    <recommendedName>
        <fullName evidence="3">DUF1565 domain-containing protein</fullName>
    </recommendedName>
</protein>
<dbReference type="Gene3D" id="2.160.20.10">
    <property type="entry name" value="Single-stranded right-handed beta-helix, Pectin lyase-like"/>
    <property type="match status" value="1"/>
</dbReference>
<accession>A0A1J9TH23</accession>
<sequence>MSIHEVLISRANTAVVMKSGNDSTAFIGGNPFKTINGAITAINAIGATGITIFVFPGIYDETVIIPNGNSLRGISLLTVTIRQQNVTSNTTVLTMGENTRVEDITILLTSVNHVNLTGVAFPGTTSLTARLRNAVVTVDNSAASTSGTSNVYGIHSFGTGTPDESISTVRASTITTRSIGFGNKRTLLVNTNPHNFHCRDINLITTSSGESGSYIGAEVNRTGAQLSLRLASIQGTTADISQTAGTLILSSTNLQNSSANNFGFSTISQPTFLVWADPGSLPNSATRFYRPGTAAVSTTEVFLRLGQKAVIKSLAIQALTAPGGTNTVTLTIRKNGVDTPLTVSLTGTQTSNVNNDISVTFLTGDRISLKVTTGGASATTDTVAQVEIF</sequence>
<proteinExistence type="predicted"/>
<dbReference type="AlphaFoldDB" id="A0A1J9TH23"/>
<dbReference type="InterPro" id="IPR012334">
    <property type="entry name" value="Pectin_lyas_fold"/>
</dbReference>
<reference evidence="1 2" key="1">
    <citation type="submission" date="2016-06" db="EMBL/GenBank/DDBJ databases">
        <title>First insights into the genetic diversity and population structure of in the Bacillus cereus group bacteria from diverse marine environments.</title>
        <authorList>
            <person name="Liu Y."/>
            <person name="Lai Q."/>
            <person name="Shao Z."/>
        </authorList>
    </citation>
    <scope>NUCLEOTIDE SEQUENCE [LARGE SCALE GENOMIC DNA]</scope>
    <source>
        <strain evidence="1 2">N35-10-2</strain>
    </source>
</reference>
<dbReference type="SUPFAM" id="SSF51126">
    <property type="entry name" value="Pectin lyase-like"/>
    <property type="match status" value="1"/>
</dbReference>
<gene>
    <name evidence="1" type="ORF">BAU25_10140</name>
</gene>
<dbReference type="EMBL" id="MAOE01000071">
    <property type="protein sequence ID" value="OJD65534.1"/>
    <property type="molecule type" value="Genomic_DNA"/>
</dbReference>
<evidence type="ECO:0000313" key="1">
    <source>
        <dbReference type="EMBL" id="OJD65534.1"/>
    </source>
</evidence>
<dbReference type="InterPro" id="IPR011050">
    <property type="entry name" value="Pectin_lyase_fold/virulence"/>
</dbReference>